<dbReference type="OrthoDB" id="9515612at2759"/>
<dbReference type="Proteomes" id="UP000515203">
    <property type="component" value="Unplaced"/>
</dbReference>
<sequence length="152" mass="15495">MAFVKWNTESISEACGEDLVVKCTDSRALRAGEDAASGVVVAVPGSVHPPGGSGGGPEPGGAARTEPAVCSAARAEPGVDGNHIQHSAGDCYPHGILCLQAHSASVTVKQVLPRGFGTRISCNMHGPMEKLELEPSYSGMTVGLTVGKCKVI</sequence>
<reference evidence="3" key="1">
    <citation type="submission" date="2025-08" db="UniProtKB">
        <authorList>
            <consortium name="RefSeq"/>
        </authorList>
    </citation>
    <scope>IDENTIFICATION</scope>
</reference>
<dbReference type="Pfam" id="PF17695">
    <property type="entry name" value="DUF5541"/>
    <property type="match status" value="1"/>
</dbReference>
<accession>A0A6P6EX40</accession>
<gene>
    <name evidence="3" type="primary">CUNH12orf76</name>
</gene>
<proteinExistence type="predicted"/>
<evidence type="ECO:0000313" key="2">
    <source>
        <dbReference type="Proteomes" id="UP000515203"/>
    </source>
</evidence>
<evidence type="ECO:0000256" key="1">
    <source>
        <dbReference type="SAM" id="MobiDB-lite"/>
    </source>
</evidence>
<dbReference type="GeneID" id="111818083"/>
<evidence type="ECO:0000313" key="3">
    <source>
        <dbReference type="RefSeq" id="XP_023576707.1"/>
    </source>
</evidence>
<dbReference type="CTD" id="122165775"/>
<feature type="region of interest" description="Disordered" evidence="1">
    <location>
        <begin position="44"/>
        <end position="66"/>
    </location>
</feature>
<keyword evidence="2" id="KW-1185">Reference proteome</keyword>
<dbReference type="AlphaFoldDB" id="A0A6P6EX40"/>
<protein>
    <submittedName>
        <fullName evidence="3">Uncharacterized protein C12orf76 homolog</fullName>
    </submittedName>
</protein>
<dbReference type="InterPro" id="IPR041240">
    <property type="entry name" value="DUF5541"/>
</dbReference>
<organism evidence="2 3">
    <name type="scientific">Octodon degus</name>
    <name type="common">Degu</name>
    <name type="synonym">Sciurus degus</name>
    <dbReference type="NCBI Taxonomy" id="10160"/>
    <lineage>
        <taxon>Eukaryota</taxon>
        <taxon>Metazoa</taxon>
        <taxon>Chordata</taxon>
        <taxon>Craniata</taxon>
        <taxon>Vertebrata</taxon>
        <taxon>Euteleostomi</taxon>
        <taxon>Mammalia</taxon>
        <taxon>Eutheria</taxon>
        <taxon>Euarchontoglires</taxon>
        <taxon>Glires</taxon>
        <taxon>Rodentia</taxon>
        <taxon>Hystricomorpha</taxon>
        <taxon>Octodontidae</taxon>
        <taxon>Octodon</taxon>
    </lineage>
</organism>
<dbReference type="InParanoid" id="A0A6P6EX40"/>
<name>A0A6P6EX40_OCTDE</name>
<dbReference type="RefSeq" id="XP_023576707.1">
    <property type="nucleotide sequence ID" value="XM_023720939.1"/>
</dbReference>